<feature type="region of interest" description="Disordered" evidence="1">
    <location>
        <begin position="95"/>
        <end position="121"/>
    </location>
</feature>
<reference evidence="3" key="1">
    <citation type="submission" date="2021-01" db="EMBL/GenBank/DDBJ databases">
        <authorList>
            <person name="Corre E."/>
            <person name="Pelletier E."/>
            <person name="Niang G."/>
            <person name="Scheremetjew M."/>
            <person name="Finn R."/>
            <person name="Kale V."/>
            <person name="Holt S."/>
            <person name="Cochrane G."/>
            <person name="Meng A."/>
            <person name="Brown T."/>
            <person name="Cohen L."/>
        </authorList>
    </citation>
    <scope>NUCLEOTIDE SEQUENCE</scope>
    <source>
        <strain evidence="3">CCCM811</strain>
    </source>
</reference>
<sequence length="181" mass="19721">MDLIVRFLLNVHDGWDRFLSYNCGDCTCELNGGKLAGIIIGVIVFMVIVTLPVCLLCPCCYLRRLYIRHKIKKFLRRKASNHNIINGDVEMKDFEKNKGNNHASRQYGSGGGHAGGHMPADGDKEDVVVAGVVVSERTTELASPAVVLGPASAPPVSPLVEDEPPPAYHDSHGVDNINYPI</sequence>
<dbReference type="EMBL" id="HBIV01000557">
    <property type="protein sequence ID" value="CAE0643844.1"/>
    <property type="molecule type" value="Transcribed_RNA"/>
</dbReference>
<accession>A0A7S3Y879</accession>
<keyword evidence="2" id="KW-0472">Membrane</keyword>
<evidence type="ECO:0000313" key="3">
    <source>
        <dbReference type="EMBL" id="CAE0643844.1"/>
    </source>
</evidence>
<keyword evidence="2" id="KW-1133">Transmembrane helix</keyword>
<gene>
    <name evidence="3" type="ORF">LGLO00237_LOCUS382</name>
</gene>
<feature type="transmembrane region" description="Helical" evidence="2">
    <location>
        <begin position="38"/>
        <end position="62"/>
    </location>
</feature>
<organism evidence="3">
    <name type="scientific">Lotharella globosa</name>
    <dbReference type="NCBI Taxonomy" id="91324"/>
    <lineage>
        <taxon>Eukaryota</taxon>
        <taxon>Sar</taxon>
        <taxon>Rhizaria</taxon>
        <taxon>Cercozoa</taxon>
        <taxon>Chlorarachniophyceae</taxon>
        <taxon>Lotharella</taxon>
    </lineage>
</organism>
<keyword evidence="2" id="KW-0812">Transmembrane</keyword>
<protein>
    <submittedName>
        <fullName evidence="3">Uncharacterized protein</fullName>
    </submittedName>
</protein>
<evidence type="ECO:0000256" key="2">
    <source>
        <dbReference type="SAM" id="Phobius"/>
    </source>
</evidence>
<name>A0A7S3Y879_9EUKA</name>
<dbReference type="AlphaFoldDB" id="A0A7S3Y879"/>
<evidence type="ECO:0000256" key="1">
    <source>
        <dbReference type="SAM" id="MobiDB-lite"/>
    </source>
</evidence>
<proteinExistence type="predicted"/>